<evidence type="ECO:0000313" key="5">
    <source>
        <dbReference type="EMBL" id="MDL9978805.1"/>
    </source>
</evidence>
<evidence type="ECO:0000313" key="6">
    <source>
        <dbReference type="Proteomes" id="UP001235064"/>
    </source>
</evidence>
<dbReference type="SUPFAM" id="SSF48008">
    <property type="entry name" value="GntR ligand-binding domain-like"/>
    <property type="match status" value="1"/>
</dbReference>
<dbReference type="InterPro" id="IPR036390">
    <property type="entry name" value="WH_DNA-bd_sf"/>
</dbReference>
<proteinExistence type="predicted"/>
<dbReference type="PANTHER" id="PTHR43537">
    <property type="entry name" value="TRANSCRIPTIONAL REGULATOR, GNTR FAMILY"/>
    <property type="match status" value="1"/>
</dbReference>
<evidence type="ECO:0000259" key="4">
    <source>
        <dbReference type="PROSITE" id="PS50949"/>
    </source>
</evidence>
<evidence type="ECO:0000256" key="3">
    <source>
        <dbReference type="ARBA" id="ARBA00023163"/>
    </source>
</evidence>
<sequence>MTETGSATPSALHEHILDTLGEDIVAGRLAPGSRILSADIADRFGASRSAVREVVRVLESMGLLEVRRKAGLEVLPSARWNPYAPQVIRWRLAAPDRLEFLHALSQLRSAVEPLAARLAADNASPALRAALVGSVMGMVETSREADQDAYLAHDTAFHRCVLESSGNPLLAGLADVVGEVLRGRTRHSLMPAEANPEALRLHQEVAARITAGDAAGAERAMAEIVTEADAAVQMLRDD</sequence>
<dbReference type="InterPro" id="IPR011711">
    <property type="entry name" value="GntR_C"/>
</dbReference>
<dbReference type="PROSITE" id="PS50949">
    <property type="entry name" value="HTH_GNTR"/>
    <property type="match status" value="1"/>
</dbReference>
<feature type="domain" description="HTH gntR-type" evidence="4">
    <location>
        <begin position="10"/>
        <end position="77"/>
    </location>
</feature>
<keyword evidence="3" id="KW-0804">Transcription</keyword>
<dbReference type="InterPro" id="IPR000524">
    <property type="entry name" value="Tscrpt_reg_HTH_GntR"/>
</dbReference>
<dbReference type="SMART" id="SM00345">
    <property type="entry name" value="HTH_GNTR"/>
    <property type="match status" value="1"/>
</dbReference>
<dbReference type="PANTHER" id="PTHR43537:SF44">
    <property type="entry name" value="GNTR FAMILY REGULATORY PROTEIN"/>
    <property type="match status" value="1"/>
</dbReference>
<name>A0ABT7MWH5_9MICO</name>
<comment type="caution">
    <text evidence="5">The sequence shown here is derived from an EMBL/GenBank/DDBJ whole genome shotgun (WGS) entry which is preliminary data.</text>
</comment>
<keyword evidence="6" id="KW-1185">Reference proteome</keyword>
<protein>
    <submittedName>
        <fullName evidence="5">FCD domain-containing protein</fullName>
    </submittedName>
</protein>
<dbReference type="InterPro" id="IPR036388">
    <property type="entry name" value="WH-like_DNA-bd_sf"/>
</dbReference>
<organism evidence="5 6">
    <name type="scientific">Microbacterium candidum</name>
    <dbReference type="NCBI Taxonomy" id="3041922"/>
    <lineage>
        <taxon>Bacteria</taxon>
        <taxon>Bacillati</taxon>
        <taxon>Actinomycetota</taxon>
        <taxon>Actinomycetes</taxon>
        <taxon>Micrococcales</taxon>
        <taxon>Microbacteriaceae</taxon>
        <taxon>Microbacterium</taxon>
    </lineage>
</organism>
<dbReference type="EMBL" id="JASXSZ010000001">
    <property type="protein sequence ID" value="MDL9978805.1"/>
    <property type="molecule type" value="Genomic_DNA"/>
</dbReference>
<dbReference type="CDD" id="cd07377">
    <property type="entry name" value="WHTH_GntR"/>
    <property type="match status" value="1"/>
</dbReference>
<dbReference type="Pfam" id="PF00392">
    <property type="entry name" value="GntR"/>
    <property type="match status" value="1"/>
</dbReference>
<keyword evidence="2" id="KW-0238">DNA-binding</keyword>
<dbReference type="Gene3D" id="1.20.120.530">
    <property type="entry name" value="GntR ligand-binding domain-like"/>
    <property type="match status" value="1"/>
</dbReference>
<dbReference type="SMART" id="SM00895">
    <property type="entry name" value="FCD"/>
    <property type="match status" value="1"/>
</dbReference>
<evidence type="ECO:0000256" key="1">
    <source>
        <dbReference type="ARBA" id="ARBA00023015"/>
    </source>
</evidence>
<dbReference type="Gene3D" id="1.10.10.10">
    <property type="entry name" value="Winged helix-like DNA-binding domain superfamily/Winged helix DNA-binding domain"/>
    <property type="match status" value="1"/>
</dbReference>
<evidence type="ECO:0000256" key="2">
    <source>
        <dbReference type="ARBA" id="ARBA00023125"/>
    </source>
</evidence>
<accession>A0ABT7MWH5</accession>
<dbReference type="Pfam" id="PF07729">
    <property type="entry name" value="FCD"/>
    <property type="match status" value="1"/>
</dbReference>
<keyword evidence="1" id="KW-0805">Transcription regulation</keyword>
<dbReference type="InterPro" id="IPR008920">
    <property type="entry name" value="TF_FadR/GntR_C"/>
</dbReference>
<reference evidence="5 6" key="1">
    <citation type="submission" date="2023-06" db="EMBL/GenBank/DDBJ databases">
        <title>Microbacterium sp. nov., isolated from a waste landfill.</title>
        <authorList>
            <person name="Wen W."/>
        </authorList>
    </citation>
    <scope>NUCLEOTIDE SEQUENCE [LARGE SCALE GENOMIC DNA]</scope>
    <source>
        <strain evidence="5 6">ASV49</strain>
    </source>
</reference>
<dbReference type="RefSeq" id="WP_286287532.1">
    <property type="nucleotide sequence ID" value="NZ_JASXSZ010000001.1"/>
</dbReference>
<gene>
    <name evidence="5" type="ORF">QSV35_05645</name>
</gene>
<dbReference type="SUPFAM" id="SSF46785">
    <property type="entry name" value="Winged helix' DNA-binding domain"/>
    <property type="match status" value="1"/>
</dbReference>
<dbReference type="Proteomes" id="UP001235064">
    <property type="component" value="Unassembled WGS sequence"/>
</dbReference>